<dbReference type="InterPro" id="IPR050595">
    <property type="entry name" value="Bact_response_regulator"/>
</dbReference>
<dbReference type="CDD" id="cd00156">
    <property type="entry name" value="REC"/>
    <property type="match status" value="1"/>
</dbReference>
<dbReference type="AlphaFoldDB" id="A0A1Y5FFV0"/>
<accession>A0A1Y5FFV0</accession>
<dbReference type="EMBL" id="MAAO01000002">
    <property type="protein sequence ID" value="OUR99626.1"/>
    <property type="molecule type" value="Genomic_DNA"/>
</dbReference>
<reference evidence="5" key="1">
    <citation type="journal article" date="2017" name="Proc. Natl. Acad. Sci. U.S.A.">
        <title>Simulation of Deepwater Horizon oil plume reveals substrate specialization within a complex community of hydrocarbon-degraders.</title>
        <authorList>
            <person name="Hu P."/>
            <person name="Dubinsky E.A."/>
            <person name="Probst A.J."/>
            <person name="Wang J."/>
            <person name="Sieber C.M.K."/>
            <person name="Tom L.M."/>
            <person name="Gardinali P."/>
            <person name="Banfield J.F."/>
            <person name="Atlas R.M."/>
            <person name="Andersen G.L."/>
        </authorList>
    </citation>
    <scope>NUCLEOTIDE SEQUENCE [LARGE SCALE GENOMIC DNA]</scope>
</reference>
<evidence type="ECO:0000256" key="2">
    <source>
        <dbReference type="PROSITE-ProRule" id="PRU00169"/>
    </source>
</evidence>
<organism evidence="4 5">
    <name type="scientific">Halobacteriovorax marinus</name>
    <dbReference type="NCBI Taxonomy" id="97084"/>
    <lineage>
        <taxon>Bacteria</taxon>
        <taxon>Pseudomonadati</taxon>
        <taxon>Bdellovibrionota</taxon>
        <taxon>Bacteriovoracia</taxon>
        <taxon>Bacteriovoracales</taxon>
        <taxon>Halobacteriovoraceae</taxon>
        <taxon>Halobacteriovorax</taxon>
    </lineage>
</organism>
<evidence type="ECO:0000256" key="1">
    <source>
        <dbReference type="ARBA" id="ARBA00022553"/>
    </source>
</evidence>
<name>A0A1Y5FFV0_9BACT</name>
<feature type="domain" description="Response regulatory" evidence="3">
    <location>
        <begin position="2"/>
        <end position="119"/>
    </location>
</feature>
<dbReference type="Pfam" id="PF00072">
    <property type="entry name" value="Response_reg"/>
    <property type="match status" value="1"/>
</dbReference>
<dbReference type="InterPro" id="IPR011006">
    <property type="entry name" value="CheY-like_superfamily"/>
</dbReference>
<protein>
    <recommendedName>
        <fullName evidence="3">Response regulatory domain-containing protein</fullName>
    </recommendedName>
</protein>
<proteinExistence type="predicted"/>
<evidence type="ECO:0000313" key="5">
    <source>
        <dbReference type="Proteomes" id="UP000196531"/>
    </source>
</evidence>
<dbReference type="PROSITE" id="PS50110">
    <property type="entry name" value="RESPONSE_REGULATORY"/>
    <property type="match status" value="1"/>
</dbReference>
<evidence type="ECO:0000259" key="3">
    <source>
        <dbReference type="PROSITE" id="PS50110"/>
    </source>
</evidence>
<dbReference type="InterPro" id="IPR001789">
    <property type="entry name" value="Sig_transdc_resp-reg_receiver"/>
</dbReference>
<evidence type="ECO:0000313" key="4">
    <source>
        <dbReference type="EMBL" id="OUR99626.1"/>
    </source>
</evidence>
<dbReference type="PANTHER" id="PTHR44591">
    <property type="entry name" value="STRESS RESPONSE REGULATOR PROTEIN 1"/>
    <property type="match status" value="1"/>
</dbReference>
<dbReference type="Gene3D" id="3.40.50.2300">
    <property type="match status" value="1"/>
</dbReference>
<dbReference type="GO" id="GO:0000160">
    <property type="term" value="P:phosphorelay signal transduction system"/>
    <property type="evidence" value="ECO:0007669"/>
    <property type="project" value="InterPro"/>
</dbReference>
<gene>
    <name evidence="4" type="ORF">A9Q84_00985</name>
</gene>
<dbReference type="SMART" id="SM00448">
    <property type="entry name" value="REC"/>
    <property type="match status" value="1"/>
</dbReference>
<dbReference type="SUPFAM" id="SSF52172">
    <property type="entry name" value="CheY-like"/>
    <property type="match status" value="1"/>
</dbReference>
<feature type="modified residue" description="4-aspartylphosphate" evidence="2">
    <location>
        <position position="54"/>
    </location>
</feature>
<dbReference type="Proteomes" id="UP000196531">
    <property type="component" value="Unassembled WGS sequence"/>
</dbReference>
<dbReference type="PANTHER" id="PTHR44591:SF3">
    <property type="entry name" value="RESPONSE REGULATORY DOMAIN-CONTAINING PROTEIN"/>
    <property type="match status" value="1"/>
</dbReference>
<keyword evidence="1 2" id="KW-0597">Phosphoprotein</keyword>
<sequence length="122" mass="13902">MKILLVDDSAVLLKMLKKSIQRIAEDRVRIETCLSASEAEKILREEEYDLLVTDIVMPKKSGVELIRTIRKTDNNIKICVYSSLRDQETLDELDKLNISLLILKPGVVPEIAKKILDLVLIL</sequence>
<comment type="caution">
    <text evidence="4">The sequence shown here is derived from an EMBL/GenBank/DDBJ whole genome shotgun (WGS) entry which is preliminary data.</text>
</comment>